<feature type="compositionally biased region" description="Basic and acidic residues" evidence="2">
    <location>
        <begin position="508"/>
        <end position="529"/>
    </location>
</feature>
<reference evidence="3" key="2">
    <citation type="submission" date="2025-08" db="UniProtKB">
        <authorList>
            <consortium name="Ensembl"/>
        </authorList>
    </citation>
    <scope>IDENTIFICATION</scope>
</reference>
<feature type="region of interest" description="Disordered" evidence="2">
    <location>
        <begin position="1313"/>
        <end position="1335"/>
    </location>
</feature>
<reference evidence="3 4" key="1">
    <citation type="journal article" date="2011" name="Genome Biol. Evol.">
        <title>Integration of the genetic map and genome assembly of fugu facilitates insights into distinct features of genome evolution in teleosts and mammals.</title>
        <authorList>
            <person name="Kai W."/>
            <person name="Kikuchi K."/>
            <person name="Tohari S."/>
            <person name="Chew A.K."/>
            <person name="Tay A."/>
            <person name="Fujiwara A."/>
            <person name="Hosoya S."/>
            <person name="Suetake H."/>
            <person name="Naruse K."/>
            <person name="Brenner S."/>
            <person name="Suzuki Y."/>
            <person name="Venkatesh B."/>
        </authorList>
    </citation>
    <scope>NUCLEOTIDE SEQUENCE [LARGE SCALE GENOMIC DNA]</scope>
</reference>
<dbReference type="STRING" id="31033.ENSTRUP00000008278"/>
<feature type="compositionally biased region" description="Basic and acidic residues" evidence="2">
    <location>
        <begin position="405"/>
        <end position="453"/>
    </location>
</feature>
<dbReference type="PANTHER" id="PTHR45845:SF4">
    <property type="entry name" value="PLECKSTRIN HOMOLOGY DOMAIN CONTAINING, FAMILY G (WITH RHOGEF DOMAIN) MEMBER 4"/>
    <property type="match status" value="1"/>
</dbReference>
<reference evidence="3" key="3">
    <citation type="submission" date="2025-09" db="UniProtKB">
        <authorList>
            <consortium name="Ensembl"/>
        </authorList>
    </citation>
    <scope>IDENTIFICATION</scope>
</reference>
<keyword evidence="1" id="KW-0175">Coiled coil</keyword>
<gene>
    <name evidence="3" type="primary">arhgef40</name>
</gene>
<feature type="compositionally biased region" description="Polar residues" evidence="2">
    <location>
        <begin position="493"/>
        <end position="507"/>
    </location>
</feature>
<protein>
    <submittedName>
        <fullName evidence="3">Rho guanine nucleotide exchange factor (GEF) 40</fullName>
    </submittedName>
</protein>
<feature type="compositionally biased region" description="Polar residues" evidence="2">
    <location>
        <begin position="642"/>
        <end position="653"/>
    </location>
</feature>
<dbReference type="Gene3D" id="1.20.58.60">
    <property type="match status" value="1"/>
</dbReference>
<dbReference type="OMA" id="SLCMGIS"/>
<dbReference type="Proteomes" id="UP000005226">
    <property type="component" value="Chromosome 8"/>
</dbReference>
<feature type="region of interest" description="Disordered" evidence="2">
    <location>
        <begin position="344"/>
        <end position="658"/>
    </location>
</feature>
<dbReference type="InParanoid" id="H2S7A6"/>
<feature type="compositionally biased region" description="Polar residues" evidence="2">
    <location>
        <begin position="373"/>
        <end position="382"/>
    </location>
</feature>
<feature type="compositionally biased region" description="Basic residues" evidence="2">
    <location>
        <begin position="535"/>
        <end position="559"/>
    </location>
</feature>
<evidence type="ECO:0000256" key="1">
    <source>
        <dbReference type="SAM" id="Coils"/>
    </source>
</evidence>
<feature type="compositionally biased region" description="Basic and acidic residues" evidence="2">
    <location>
        <begin position="588"/>
        <end position="598"/>
    </location>
</feature>
<feature type="compositionally biased region" description="Polar residues" evidence="2">
    <location>
        <begin position="1123"/>
        <end position="1140"/>
    </location>
</feature>
<dbReference type="InterPro" id="IPR052231">
    <property type="entry name" value="Rho_GEF_signaling-related"/>
</dbReference>
<feature type="compositionally biased region" description="Basic and acidic residues" evidence="2">
    <location>
        <begin position="1184"/>
        <end position="1194"/>
    </location>
</feature>
<feature type="region of interest" description="Disordered" evidence="2">
    <location>
        <begin position="1182"/>
        <end position="1273"/>
    </location>
</feature>
<feature type="compositionally biased region" description="Basic and acidic residues" evidence="2">
    <location>
        <begin position="345"/>
        <end position="370"/>
    </location>
</feature>
<accession>H2S7A6</accession>
<evidence type="ECO:0000256" key="2">
    <source>
        <dbReference type="SAM" id="MobiDB-lite"/>
    </source>
</evidence>
<proteinExistence type="predicted"/>
<dbReference type="PANTHER" id="PTHR45845">
    <property type="entry name" value="RHO GUANINE NUCLEOTIDE EXCHANGE FACTOR-RELATED"/>
    <property type="match status" value="1"/>
</dbReference>
<dbReference type="OrthoDB" id="8645278at2759"/>
<organism evidence="3 4">
    <name type="scientific">Takifugu rubripes</name>
    <name type="common">Japanese pufferfish</name>
    <name type="synonym">Fugu rubripes</name>
    <dbReference type="NCBI Taxonomy" id="31033"/>
    <lineage>
        <taxon>Eukaryota</taxon>
        <taxon>Metazoa</taxon>
        <taxon>Chordata</taxon>
        <taxon>Craniata</taxon>
        <taxon>Vertebrata</taxon>
        <taxon>Euteleostomi</taxon>
        <taxon>Actinopterygii</taxon>
        <taxon>Neopterygii</taxon>
        <taxon>Teleostei</taxon>
        <taxon>Neoteleostei</taxon>
        <taxon>Acanthomorphata</taxon>
        <taxon>Eupercaria</taxon>
        <taxon>Tetraodontiformes</taxon>
        <taxon>Tetradontoidea</taxon>
        <taxon>Tetraodontidae</taxon>
        <taxon>Takifugu</taxon>
    </lineage>
</organism>
<dbReference type="Ensembl" id="ENSTRUT00000008327.3">
    <property type="protein sequence ID" value="ENSTRUP00000008278.3"/>
    <property type="gene ID" value="ENSTRUG00000003527.3"/>
</dbReference>
<feature type="coiled-coil region" evidence="1">
    <location>
        <begin position="935"/>
        <end position="962"/>
    </location>
</feature>
<dbReference type="RefSeq" id="XP_029696255.1">
    <property type="nucleotide sequence ID" value="XM_029840395.1"/>
</dbReference>
<feature type="compositionally biased region" description="Acidic residues" evidence="2">
    <location>
        <begin position="236"/>
        <end position="245"/>
    </location>
</feature>
<feature type="compositionally biased region" description="Polar residues" evidence="2">
    <location>
        <begin position="560"/>
        <end position="576"/>
    </location>
</feature>
<feature type="compositionally biased region" description="Polar residues" evidence="2">
    <location>
        <begin position="624"/>
        <end position="633"/>
    </location>
</feature>
<name>H2S7A6_TAKRU</name>
<evidence type="ECO:0000313" key="4">
    <source>
        <dbReference type="Proteomes" id="UP000005226"/>
    </source>
</evidence>
<feature type="region of interest" description="Disordered" evidence="2">
    <location>
        <begin position="1119"/>
        <end position="1160"/>
    </location>
</feature>
<dbReference type="GeneTree" id="ENSGT00940000166741"/>
<evidence type="ECO:0000313" key="3">
    <source>
        <dbReference type="Ensembl" id="ENSTRUP00000008278.3"/>
    </source>
</evidence>
<dbReference type="GeneID" id="101071927"/>
<keyword evidence="4" id="KW-1185">Reference proteome</keyword>
<feature type="region of interest" description="Disordered" evidence="2">
    <location>
        <begin position="235"/>
        <end position="271"/>
    </location>
</feature>
<feature type="compositionally biased region" description="Gly residues" evidence="2">
    <location>
        <begin position="1195"/>
        <end position="1210"/>
    </location>
</feature>
<dbReference type="HOGENOM" id="CLU_001356_3_0_1"/>
<dbReference type="SUPFAM" id="SSF46966">
    <property type="entry name" value="Spectrin repeat"/>
    <property type="match status" value="1"/>
</dbReference>
<sequence length="1335" mass="145738">MGSEAMEDCVQGALSSLYPPFESTAPPLLSQVFSVLESTYQHDSLRYLLDYFVPAKHLLHKLQQHACSQYLGCLFLHSGWPLCLGEKVVVQLSTLDWRLLRSNDFYLQVVPFSTRCPRLALKCLAPGGRTVQEILVPESQHPLVFTTEWLHSVNKERGHRREVGGGLDTCLVSTCDGVLRLPWKEVVYPKFIHDPSEELGLMSCHDDSVPNRMSSEGGSTVGGWGCSSSGELDSWSWDEDEDEGLPPDGLDSAPALPSRRRSEDGLGRTVRNSQLDGDYVELLEPRVGPDGGVDTQQRYLEMHGICKTKTLPLCRRGKTIKLRKGRGWGQSRLEGSGSFRAVVGARRDTGTSKDEILRVQHAPEPDEPVRGRQSCSSSVQNSFEEDTSRKHSEGLENPQIYFDGPVKERRPGVGKERDSNGLTKCRDNHKNDAHDSTNHRACHASEGHSDQGSHSDSVFDDTDKPLSGDSDATTPTSDTVERPFAVVSESGMIANSGSKTKSLSHPNVTKERDQGKMENRLCPRGKEVKMAGFRAPRRKRKGKGARGRARSGGRAHQKGSKQQYKAPQPSPTTSCDLTKLPITGNDQSEQRGNADKPDGLLPSTDEAEDARAPSAEAESLPVCNGQSGTTLFNHTDEEAKSGETSASQTNSIVSKEPPLLRELNPDLLQSGKLKLTGTVDRLGRALIVSETKDSKEGFCVEEMARVLACYHRITRPAAKEKGLTVLLDSRSSPPSALLLSALKRFQVWLPGGLGSVLVLVEEQQESPSCNLEGLEVHMVRGTGILQQYIDKQQLPEEMDGDFHHCHSDWLVFRLSLESLTERCEGALCLLGEALQSMDTAPMPDNIKAVPLSIEKHQQLMMSVLADQRITELQQRGGAWLAGLTNGNSGLAQKSPDCRVALAVTSELYDGVDDALHNLVRVSNQRGRDLEALGRLAKLVDKLEKCDKEIEQVQSQLEEYKEPPLSLSRLSLKQQKFKTFRETANELHSETLSVLSDLEGWCELDWAGLSDVQIRLPPVREKLRDMSHCLSDCWTTLDNTQRLLSTLTEATQWCDAVSSSSSTSAPSSTCPLASLPPIPPSRFQDARSLALELGGGALLDLWTQTVERYQRTVAHVKPRFLQSDRGQNQGQGKPKTPSASSLWDLMGPEGEADWGLGAGGGDGGLQSWGSLASLFRPQTCSTLKIGEEKGNRKEGTGGGGGGGAGGAGGGKFLQNLLNPTKKSPTEVPPPSKPPRKRHPSFDLQALLAPRRGASTPKPAESPVGGPSRNSPMSWLGRRAVADPVITTSMATAISNWGGRRRRRRRWWCINSRCGGQQQRGGGSHGVAPPTCAARKD</sequence>